<comment type="caution">
    <text evidence="1">The sequence shown here is derived from an EMBL/GenBank/DDBJ whole genome shotgun (WGS) entry which is preliminary data.</text>
</comment>
<sequence length="467" mass="55372">MTMTKEKRLLQKELPRLNYLWIGSPKMKSSYEGAVLASDVENVIEMAKNCNNPVCYYCLDEYKDFYENLFEEQGVDITVVSVDAYLEEMSLHEDEEFRQYAEQMLAMKHELLNPPRDRIIDRVSFKDAFSLLLLATQGNYTLDTNVKIIDGIEDKVTFDAYDAFKMPYVNLQHGINPDCWMMYASPQALEEPKKMLDYYLSNWDKVQEMIRGNERDIDHIYKYHRHITTLMIGSVYEVLCGDNRRIDPNKYDKDWEFSFVRLDSLRPKNPERLPVEKHYANSHKPWHECLKNIENDFTIIQSENAAYKKYKIRNELIETFRGMLEKEKERALRGSVPDMHTIKLLDDALKKIIFVDQHARILREVSSDYKSKNKKKQKYANEIFKCIDKMYSICEQSLYFKEVIEQSSLEDIIRNIKDILEEACAYHHDKHSFFKEGVSRFENCKALLQELTLKEDSENIDEYSYSQ</sequence>
<proteinExistence type="predicted"/>
<reference evidence="1 2" key="1">
    <citation type="submission" date="2015-11" db="EMBL/GenBank/DDBJ databases">
        <title>Genomic analysis of 38 Legionella species identifies large and diverse effector repertoires.</title>
        <authorList>
            <person name="Burstein D."/>
            <person name="Amaro F."/>
            <person name="Zusman T."/>
            <person name="Lifshitz Z."/>
            <person name="Cohen O."/>
            <person name="Gilbert J.A."/>
            <person name="Pupko T."/>
            <person name="Shuman H.A."/>
            <person name="Segal G."/>
        </authorList>
    </citation>
    <scope>NUCLEOTIDE SEQUENCE [LARGE SCALE GENOMIC DNA]</scope>
    <source>
        <strain evidence="1 2">Bercovier 4</strain>
    </source>
</reference>
<keyword evidence="2" id="KW-1185">Reference proteome</keyword>
<accession>A0A0W0VR29</accession>
<gene>
    <name evidence="1" type="ORF">Lisr_1509</name>
</gene>
<organism evidence="1 2">
    <name type="scientific">Legionella israelensis</name>
    <dbReference type="NCBI Taxonomy" id="454"/>
    <lineage>
        <taxon>Bacteria</taxon>
        <taxon>Pseudomonadati</taxon>
        <taxon>Pseudomonadota</taxon>
        <taxon>Gammaproteobacteria</taxon>
        <taxon>Legionellales</taxon>
        <taxon>Legionellaceae</taxon>
        <taxon>Legionella</taxon>
    </lineage>
</organism>
<protein>
    <submittedName>
        <fullName evidence="1">Uncharacterized protein</fullName>
    </submittedName>
</protein>
<dbReference type="EMBL" id="LNYH01000086">
    <property type="protein sequence ID" value="KTD22488.1"/>
    <property type="molecule type" value="Genomic_DNA"/>
</dbReference>
<dbReference type="Proteomes" id="UP000054761">
    <property type="component" value="Unassembled WGS sequence"/>
</dbReference>
<dbReference type="PATRIC" id="fig|454.4.peg.1642"/>
<dbReference type="AlphaFoldDB" id="A0A0W0VR29"/>
<dbReference type="STRING" id="454.Lisr_1509"/>
<evidence type="ECO:0000313" key="2">
    <source>
        <dbReference type="Proteomes" id="UP000054761"/>
    </source>
</evidence>
<evidence type="ECO:0000313" key="1">
    <source>
        <dbReference type="EMBL" id="KTD22488.1"/>
    </source>
</evidence>
<name>A0A0W0VR29_9GAMM</name>